<evidence type="ECO:0000259" key="6">
    <source>
        <dbReference type="Pfam" id="PF02631"/>
    </source>
</evidence>
<evidence type="ECO:0000313" key="12">
    <source>
        <dbReference type="Proteomes" id="UP000293902"/>
    </source>
</evidence>
<dbReference type="InterPro" id="IPR003783">
    <property type="entry name" value="Regulatory_RecX"/>
</dbReference>
<dbReference type="AlphaFoldDB" id="A0A328FGA2"/>
<reference evidence="10 11" key="1">
    <citation type="submission" date="2018-06" db="EMBL/GenBank/DDBJ databases">
        <title>Complete Genome Sequence of Desulfobacter hydrogenophilus (DSM3380).</title>
        <authorList>
            <person name="Marietou A."/>
            <person name="Schreiber L."/>
            <person name="Marshall I."/>
            <person name="Jorgensen B."/>
        </authorList>
    </citation>
    <scope>NUCLEOTIDE SEQUENCE [LARGE SCALE GENOMIC DNA]</scope>
    <source>
        <strain evidence="10 11">DSM 3380</strain>
    </source>
</reference>
<dbReference type="Proteomes" id="UP000293902">
    <property type="component" value="Chromosome"/>
</dbReference>
<gene>
    <name evidence="5" type="primary">recX</name>
    <name evidence="10" type="ORF">DO021_08355</name>
    <name evidence="9" type="ORF">EYB58_22315</name>
</gene>
<comment type="subcellular location">
    <subcellularLocation>
        <location evidence="1 5">Cytoplasm</location>
    </subcellularLocation>
</comment>
<feature type="domain" description="RecX third three-helical" evidence="7">
    <location>
        <begin position="98"/>
        <end position="142"/>
    </location>
</feature>
<sequence>MTVEKAYRKALGYLSKSPKTIRRMKEYLTDKGYNANIIEQVIVQLSNFNYLDDRAFARQFIESRIRYKPKSIFALGFELRKKGIDPALAKELLAAYKDEDLALKAIENRKQSWERLNETECRKKMMNYLRYRGFDYSVCQAVWQIFKKET</sequence>
<dbReference type="OrthoDB" id="5421057at2"/>
<dbReference type="RefSeq" id="WP_111955605.1">
    <property type="nucleotide sequence ID" value="NZ_CP036313.1"/>
</dbReference>
<dbReference type="Proteomes" id="UP000248798">
    <property type="component" value="Unassembled WGS sequence"/>
</dbReference>
<reference evidence="9 12" key="2">
    <citation type="submission" date="2019-02" db="EMBL/GenBank/DDBJ databases">
        <title>Complete genome sequence of Desulfobacter hydrogenophilus AcRS1.</title>
        <authorList>
            <person name="Marietou A."/>
            <person name="Lund M.B."/>
            <person name="Marshall I.P.G."/>
            <person name="Schreiber L."/>
            <person name="Jorgensen B."/>
        </authorList>
    </citation>
    <scope>NUCLEOTIDE SEQUENCE [LARGE SCALE GENOMIC DNA]</scope>
    <source>
        <strain evidence="9 12">AcRS1</strain>
    </source>
</reference>
<evidence type="ECO:0000256" key="1">
    <source>
        <dbReference type="ARBA" id="ARBA00004496"/>
    </source>
</evidence>
<evidence type="ECO:0000313" key="11">
    <source>
        <dbReference type="Proteomes" id="UP000248798"/>
    </source>
</evidence>
<feature type="domain" description="RecX second three-helical" evidence="6">
    <location>
        <begin position="52"/>
        <end position="93"/>
    </location>
</feature>
<comment type="similarity">
    <text evidence="2 5">Belongs to the RecX family.</text>
</comment>
<dbReference type="InterPro" id="IPR036388">
    <property type="entry name" value="WH-like_DNA-bd_sf"/>
</dbReference>
<comment type="function">
    <text evidence="5">Modulates RecA activity.</text>
</comment>
<dbReference type="Pfam" id="PF21981">
    <property type="entry name" value="RecX_HTH3"/>
    <property type="match status" value="1"/>
</dbReference>
<dbReference type="InterPro" id="IPR053924">
    <property type="entry name" value="RecX_HTH_2nd"/>
</dbReference>
<evidence type="ECO:0000259" key="7">
    <source>
        <dbReference type="Pfam" id="PF21981"/>
    </source>
</evidence>
<evidence type="ECO:0000256" key="4">
    <source>
        <dbReference type="ARBA" id="ARBA00022490"/>
    </source>
</evidence>
<accession>A0A328FGA2</accession>
<dbReference type="InterPro" id="IPR053925">
    <property type="entry name" value="RecX_HTH_3rd"/>
</dbReference>
<feature type="domain" description="RecX first three-helical" evidence="8">
    <location>
        <begin position="6"/>
        <end position="45"/>
    </location>
</feature>
<evidence type="ECO:0000259" key="8">
    <source>
        <dbReference type="Pfam" id="PF21982"/>
    </source>
</evidence>
<dbReference type="Pfam" id="PF02631">
    <property type="entry name" value="RecX_HTH2"/>
    <property type="match status" value="1"/>
</dbReference>
<keyword evidence="12" id="KW-1185">Reference proteome</keyword>
<dbReference type="PANTHER" id="PTHR33602">
    <property type="entry name" value="REGULATORY PROTEIN RECX FAMILY PROTEIN"/>
    <property type="match status" value="1"/>
</dbReference>
<dbReference type="HAMAP" id="MF_01114">
    <property type="entry name" value="RecX"/>
    <property type="match status" value="1"/>
</dbReference>
<evidence type="ECO:0000313" key="9">
    <source>
        <dbReference type="EMBL" id="QBH15396.1"/>
    </source>
</evidence>
<dbReference type="InterPro" id="IPR053926">
    <property type="entry name" value="RecX_HTH_1st"/>
</dbReference>
<proteinExistence type="inferred from homology"/>
<dbReference type="Gene3D" id="1.10.10.10">
    <property type="entry name" value="Winged helix-like DNA-binding domain superfamily/Winged helix DNA-binding domain"/>
    <property type="match status" value="3"/>
</dbReference>
<keyword evidence="4 5" id="KW-0963">Cytoplasm</keyword>
<dbReference type="GO" id="GO:0005737">
    <property type="term" value="C:cytoplasm"/>
    <property type="evidence" value="ECO:0007669"/>
    <property type="project" value="UniProtKB-SubCell"/>
</dbReference>
<dbReference type="Pfam" id="PF21982">
    <property type="entry name" value="RecX_HTH1"/>
    <property type="match status" value="1"/>
</dbReference>
<protein>
    <recommendedName>
        <fullName evidence="3 5">Regulatory protein RecX</fullName>
    </recommendedName>
</protein>
<dbReference type="EMBL" id="CP036313">
    <property type="protein sequence ID" value="QBH15396.1"/>
    <property type="molecule type" value="Genomic_DNA"/>
</dbReference>
<dbReference type="EMBL" id="QLNI01000014">
    <property type="protein sequence ID" value="RAM02472.1"/>
    <property type="molecule type" value="Genomic_DNA"/>
</dbReference>
<dbReference type="PANTHER" id="PTHR33602:SF1">
    <property type="entry name" value="REGULATORY PROTEIN RECX FAMILY PROTEIN"/>
    <property type="match status" value="1"/>
</dbReference>
<evidence type="ECO:0000256" key="5">
    <source>
        <dbReference type="HAMAP-Rule" id="MF_01114"/>
    </source>
</evidence>
<evidence type="ECO:0000313" key="10">
    <source>
        <dbReference type="EMBL" id="RAM02472.1"/>
    </source>
</evidence>
<evidence type="ECO:0000256" key="2">
    <source>
        <dbReference type="ARBA" id="ARBA00009695"/>
    </source>
</evidence>
<evidence type="ECO:0000256" key="3">
    <source>
        <dbReference type="ARBA" id="ARBA00018111"/>
    </source>
</evidence>
<dbReference type="GO" id="GO:0006282">
    <property type="term" value="P:regulation of DNA repair"/>
    <property type="evidence" value="ECO:0007669"/>
    <property type="project" value="UniProtKB-UniRule"/>
</dbReference>
<name>A0A328FGA2_9BACT</name>
<organism evidence="10 11">
    <name type="scientific">Desulfobacter hydrogenophilus</name>
    <dbReference type="NCBI Taxonomy" id="2291"/>
    <lineage>
        <taxon>Bacteria</taxon>
        <taxon>Pseudomonadati</taxon>
        <taxon>Thermodesulfobacteriota</taxon>
        <taxon>Desulfobacteria</taxon>
        <taxon>Desulfobacterales</taxon>
        <taxon>Desulfobacteraceae</taxon>
        <taxon>Desulfobacter</taxon>
    </lineage>
</organism>